<evidence type="ECO:0000256" key="3">
    <source>
        <dbReference type="ARBA" id="ARBA00022989"/>
    </source>
</evidence>
<sequence>MSESGGGRGMQLVAFFTLVTVQSGAILLFKLAQIGGAYTFSPASSVALTELVKLALAFGSHALEVRRMGDDWFPGVTWPIILHYFGLSCLYTTNNILTFFVLEKADPGTLSLFKSIAPYLCAMLLRLTGQRLNRLQWCCVIIQCCAIAIIQYDVTKGVPVLSATAYALLTAATSITAVSSVWNQLVLKGFTVPLNLQNAVLYSFGVLTSVICFWVGPAKSDKRFFEGYNALGIALIFFQALHGLAVSFVYKHADAIIKNFANSSVMAVLVCVSAVWFGLQMNLHAGLAVVIIIVTTYVYMSIAIKLPAEASFEPSSGREKVGLVGAVDAASEEDEESKPSEPRG</sequence>
<feature type="transmembrane region" description="Helical" evidence="5">
    <location>
        <begin position="164"/>
        <end position="187"/>
    </location>
</feature>
<feature type="transmembrane region" description="Helical" evidence="5">
    <location>
        <begin position="199"/>
        <end position="216"/>
    </location>
</feature>
<proteinExistence type="predicted"/>
<dbReference type="GO" id="GO:0000139">
    <property type="term" value="C:Golgi membrane"/>
    <property type="evidence" value="ECO:0007669"/>
    <property type="project" value="InterPro"/>
</dbReference>
<feature type="transmembrane region" description="Helical" evidence="5">
    <location>
        <begin position="12"/>
        <end position="32"/>
    </location>
</feature>
<evidence type="ECO:0000256" key="4">
    <source>
        <dbReference type="ARBA" id="ARBA00023136"/>
    </source>
</evidence>
<feature type="transmembrane region" description="Helical" evidence="5">
    <location>
        <begin position="285"/>
        <end position="304"/>
    </location>
</feature>
<reference evidence="6" key="1">
    <citation type="submission" date="2021-05" db="EMBL/GenBank/DDBJ databases">
        <title>The genome of the haptophyte Pavlova lutheri (Diacronema luteri, Pavlovales) - a model for lipid biosynthesis in eukaryotic algae.</title>
        <authorList>
            <person name="Hulatt C.J."/>
            <person name="Posewitz M.C."/>
        </authorList>
    </citation>
    <scope>NUCLEOTIDE SEQUENCE</scope>
    <source>
        <strain evidence="6">NIVA-4/92</strain>
    </source>
</reference>
<evidence type="ECO:0000313" key="6">
    <source>
        <dbReference type="EMBL" id="KAG8467484.1"/>
    </source>
</evidence>
<dbReference type="Pfam" id="PF04142">
    <property type="entry name" value="Nuc_sug_transp"/>
    <property type="match status" value="1"/>
</dbReference>
<dbReference type="GO" id="GO:0015165">
    <property type="term" value="F:pyrimidine nucleotide-sugar transmembrane transporter activity"/>
    <property type="evidence" value="ECO:0007669"/>
    <property type="project" value="InterPro"/>
</dbReference>
<comment type="caution">
    <text evidence="6">The sequence shown here is derived from an EMBL/GenBank/DDBJ whole genome shotgun (WGS) entry which is preliminary data.</text>
</comment>
<gene>
    <name evidence="6" type="ORF">KFE25_000800</name>
</gene>
<evidence type="ECO:0000256" key="2">
    <source>
        <dbReference type="ARBA" id="ARBA00022692"/>
    </source>
</evidence>
<keyword evidence="7" id="KW-1185">Reference proteome</keyword>
<dbReference type="PANTHER" id="PTHR10231">
    <property type="entry name" value="NUCLEOTIDE-SUGAR TRANSMEMBRANE TRANSPORTER"/>
    <property type="match status" value="1"/>
</dbReference>
<dbReference type="OrthoDB" id="408493at2759"/>
<dbReference type="EMBL" id="JAGTXO010000006">
    <property type="protein sequence ID" value="KAG8467484.1"/>
    <property type="molecule type" value="Genomic_DNA"/>
</dbReference>
<feature type="transmembrane region" description="Helical" evidence="5">
    <location>
        <begin position="228"/>
        <end position="248"/>
    </location>
</feature>
<dbReference type="AlphaFoldDB" id="A0A8J6CCE7"/>
<keyword evidence="2 5" id="KW-0812">Transmembrane</keyword>
<dbReference type="InterPro" id="IPR007271">
    <property type="entry name" value="Nuc_sug_transpt"/>
</dbReference>
<dbReference type="OMA" id="TSVICFW"/>
<dbReference type="Proteomes" id="UP000751190">
    <property type="component" value="Unassembled WGS sequence"/>
</dbReference>
<accession>A0A8J6CCE7</accession>
<organism evidence="6 7">
    <name type="scientific">Diacronema lutheri</name>
    <name type="common">Unicellular marine alga</name>
    <name type="synonym">Monochrysis lutheri</name>
    <dbReference type="NCBI Taxonomy" id="2081491"/>
    <lineage>
        <taxon>Eukaryota</taxon>
        <taxon>Haptista</taxon>
        <taxon>Haptophyta</taxon>
        <taxon>Pavlovophyceae</taxon>
        <taxon>Pavlovales</taxon>
        <taxon>Pavlovaceae</taxon>
        <taxon>Diacronema</taxon>
    </lineage>
</organism>
<feature type="transmembrane region" description="Helical" evidence="5">
    <location>
        <begin position="260"/>
        <end position="279"/>
    </location>
</feature>
<comment type="subcellular location">
    <subcellularLocation>
        <location evidence="1">Membrane</location>
        <topology evidence="1">Multi-pass membrane protein</topology>
    </subcellularLocation>
</comment>
<keyword evidence="3 5" id="KW-1133">Transmembrane helix</keyword>
<evidence type="ECO:0000256" key="1">
    <source>
        <dbReference type="ARBA" id="ARBA00004141"/>
    </source>
</evidence>
<evidence type="ECO:0008006" key="8">
    <source>
        <dbReference type="Google" id="ProtNLM"/>
    </source>
</evidence>
<feature type="transmembrane region" description="Helical" evidence="5">
    <location>
        <begin position="80"/>
        <end position="102"/>
    </location>
</feature>
<evidence type="ECO:0000313" key="7">
    <source>
        <dbReference type="Proteomes" id="UP000751190"/>
    </source>
</evidence>
<protein>
    <recommendedName>
        <fullName evidence="8">UDP-galactose transporter</fullName>
    </recommendedName>
</protein>
<name>A0A8J6CCE7_DIALT</name>
<keyword evidence="4 5" id="KW-0472">Membrane</keyword>
<evidence type="ECO:0000256" key="5">
    <source>
        <dbReference type="SAM" id="Phobius"/>
    </source>
</evidence>